<dbReference type="Proteomes" id="UP001597203">
    <property type="component" value="Unassembled WGS sequence"/>
</dbReference>
<reference evidence="2" key="1">
    <citation type="journal article" date="2019" name="Int. J. Syst. Evol. Microbiol.">
        <title>The Global Catalogue of Microorganisms (GCM) 10K type strain sequencing project: providing services to taxonomists for standard genome sequencing and annotation.</title>
        <authorList>
            <consortium name="The Broad Institute Genomics Platform"/>
            <consortium name="The Broad Institute Genome Sequencing Center for Infectious Disease"/>
            <person name="Wu L."/>
            <person name="Ma J."/>
        </authorList>
    </citation>
    <scope>NUCLEOTIDE SEQUENCE [LARGE SCALE GENOMIC DNA]</scope>
    <source>
        <strain evidence="2">CCUG 54329</strain>
    </source>
</reference>
<dbReference type="InterPro" id="IPR019056">
    <property type="entry name" value="Phage_TAC_6"/>
</dbReference>
<gene>
    <name evidence="1" type="ORF">ACFQ24_02140</name>
</gene>
<keyword evidence="2" id="KW-1185">Reference proteome</keyword>
<organism evidence="1 2">
    <name type="scientific">Sphingobium olei</name>
    <dbReference type="NCBI Taxonomy" id="420955"/>
    <lineage>
        <taxon>Bacteria</taxon>
        <taxon>Pseudomonadati</taxon>
        <taxon>Pseudomonadota</taxon>
        <taxon>Alphaproteobacteria</taxon>
        <taxon>Sphingomonadales</taxon>
        <taxon>Sphingomonadaceae</taxon>
        <taxon>Sphingobium</taxon>
    </lineage>
</organism>
<name>A0ABW3NX57_9SPHN</name>
<dbReference type="RefSeq" id="WP_380908747.1">
    <property type="nucleotide sequence ID" value="NZ_JBHTLS010000009.1"/>
</dbReference>
<accession>A0ABW3NX57</accession>
<evidence type="ECO:0000313" key="2">
    <source>
        <dbReference type="Proteomes" id="UP001597203"/>
    </source>
</evidence>
<comment type="caution">
    <text evidence="1">The sequence shown here is derived from an EMBL/GenBank/DDBJ whole genome shotgun (WGS) entry which is preliminary data.</text>
</comment>
<sequence>MGLALENFGWSADQFWSATPHEFWSMIDARIAANKQRG</sequence>
<dbReference type="Pfam" id="PF09550">
    <property type="entry name" value="Phage_TAC_6"/>
    <property type="match status" value="1"/>
</dbReference>
<protein>
    <submittedName>
        <fullName evidence="1">Phage tail assembly chaperone</fullName>
    </submittedName>
</protein>
<evidence type="ECO:0000313" key="1">
    <source>
        <dbReference type="EMBL" id="MFD1103719.1"/>
    </source>
</evidence>
<dbReference type="EMBL" id="JBHTLS010000009">
    <property type="protein sequence ID" value="MFD1103719.1"/>
    <property type="molecule type" value="Genomic_DNA"/>
</dbReference>
<proteinExistence type="predicted"/>